<dbReference type="SUPFAM" id="SSF51703">
    <property type="entry name" value="Cobalamin (vitamin B12)-dependent enzymes"/>
    <property type="match status" value="1"/>
</dbReference>
<dbReference type="Pfam" id="PF06368">
    <property type="entry name" value="Met_asp_mut_E"/>
    <property type="match status" value="1"/>
</dbReference>
<accession>A0A846Z5L3</accession>
<dbReference type="PIRSF" id="PIRSF001495">
    <property type="entry name" value="Met_asp_mut_epsi"/>
    <property type="match status" value="1"/>
</dbReference>
<name>A0A846Z5L3_9ACTN</name>
<evidence type="ECO:0000313" key="5">
    <source>
        <dbReference type="Proteomes" id="UP000579250"/>
    </source>
</evidence>
<keyword evidence="3" id="KW-0170">Cobalt</keyword>
<reference evidence="4 5" key="1">
    <citation type="submission" date="2020-04" db="EMBL/GenBank/DDBJ databases">
        <title>MicrobeNet Type strains.</title>
        <authorList>
            <person name="Nicholson A.C."/>
        </authorList>
    </citation>
    <scope>NUCLEOTIDE SEQUENCE [LARGE SCALE GENOMIC DNA]</scope>
    <source>
        <strain evidence="4 5">ATCC BAA-277</strain>
    </source>
</reference>
<dbReference type="AlphaFoldDB" id="A0A846Z5L3"/>
<evidence type="ECO:0000313" key="4">
    <source>
        <dbReference type="EMBL" id="NKZ08319.1"/>
    </source>
</evidence>
<dbReference type="GO" id="GO:0019670">
    <property type="term" value="P:anaerobic L-glutamate catabolic process"/>
    <property type="evidence" value="ECO:0007669"/>
    <property type="project" value="InterPro"/>
</dbReference>
<comment type="caution">
    <text evidence="4">The sequence shown here is derived from an EMBL/GenBank/DDBJ whole genome shotgun (WGS) entry which is preliminary data.</text>
</comment>
<sequence>MSFGGFVRNRRAAGELVVQPRMGFGDPALMRAGLAAVKRARAVTAGTVTLDSYTRLGDVESAGRALRDGDALNGYPLLSHDAATTRAMVGGLAGDDFPVQVRHGSAEPLEIFRGMIRAGLDATEGGPVSYCLPYGRTPLAASVRQWTESCKRLAAVRETGREPHLETFGGCLMGQLCPPGLLVAVSVLEAMFFRALGLRSISVSYAQQTNAAQDEEAVRALRRLCGELLPETDWHVVVYTYMGLYPRSRAGARELLARAARLAVATGSERLIVKTVAESRRIPTVAENVEALELAAAVAASARRELPAAPAGPAGGETYREALALIDAVLNCASGIGDALVAAFRRGLLDVPFCLHPDNAGRARSRLDGDGRLRWADLGSLPLAGVVEPRRDGAALTAAGLMDALSHVQRTFDGAALARPDTPSALVRMTNE</sequence>
<dbReference type="GO" id="GO:0031419">
    <property type="term" value="F:cobalamin binding"/>
    <property type="evidence" value="ECO:0007669"/>
    <property type="project" value="UniProtKB-KW"/>
</dbReference>
<keyword evidence="2" id="KW-0413">Isomerase</keyword>
<keyword evidence="1" id="KW-0846">Cobalamin</keyword>
<dbReference type="Proteomes" id="UP000579250">
    <property type="component" value="Unassembled WGS sequence"/>
</dbReference>
<dbReference type="RefSeq" id="WP_067639801.1">
    <property type="nucleotide sequence ID" value="NZ_JAAXPI010000078.1"/>
</dbReference>
<dbReference type="EMBL" id="JAAXPI010000078">
    <property type="protein sequence ID" value="NKZ08319.1"/>
    <property type="molecule type" value="Genomic_DNA"/>
</dbReference>
<dbReference type="Gene3D" id="3.20.20.240">
    <property type="entry name" value="Methylmalonyl-CoA mutase"/>
    <property type="match status" value="1"/>
</dbReference>
<evidence type="ECO:0000256" key="3">
    <source>
        <dbReference type="ARBA" id="ARBA00023285"/>
    </source>
</evidence>
<evidence type="ECO:0000256" key="1">
    <source>
        <dbReference type="ARBA" id="ARBA00022628"/>
    </source>
</evidence>
<protein>
    <submittedName>
        <fullName evidence="4">Methylaspartate mutase</fullName>
    </submittedName>
</protein>
<evidence type="ECO:0000256" key="2">
    <source>
        <dbReference type="ARBA" id="ARBA00023235"/>
    </source>
</evidence>
<keyword evidence="5" id="KW-1185">Reference proteome</keyword>
<organism evidence="4 5">
    <name type="scientific">Actinomadura latina</name>
    <dbReference type="NCBI Taxonomy" id="163603"/>
    <lineage>
        <taxon>Bacteria</taxon>
        <taxon>Bacillati</taxon>
        <taxon>Actinomycetota</taxon>
        <taxon>Actinomycetes</taxon>
        <taxon>Streptosporangiales</taxon>
        <taxon>Thermomonosporaceae</taxon>
        <taxon>Actinomadura</taxon>
    </lineage>
</organism>
<dbReference type="InterPro" id="IPR016176">
    <property type="entry name" value="Cbl-dep_enz_cat"/>
</dbReference>
<dbReference type="GO" id="GO:0050097">
    <property type="term" value="F:methylaspartate mutase activity"/>
    <property type="evidence" value="ECO:0007669"/>
    <property type="project" value="InterPro"/>
</dbReference>
<gene>
    <name evidence="4" type="ORF">HGB48_31975</name>
</gene>
<dbReference type="InterPro" id="IPR006396">
    <property type="entry name" value="Glu_mut_E"/>
</dbReference>
<proteinExistence type="predicted"/>